<evidence type="ECO:0000256" key="1">
    <source>
        <dbReference type="SAM" id="SignalP"/>
    </source>
</evidence>
<reference evidence="2 3" key="1">
    <citation type="journal article" date="2016" name="Nat. Commun.">
        <title>Thousands of microbial genomes shed light on interconnected biogeochemical processes in an aquifer system.</title>
        <authorList>
            <person name="Anantharaman K."/>
            <person name="Brown C.T."/>
            <person name="Hug L.A."/>
            <person name="Sharon I."/>
            <person name="Castelle C.J."/>
            <person name="Probst A.J."/>
            <person name="Thomas B.C."/>
            <person name="Singh A."/>
            <person name="Wilkins M.J."/>
            <person name="Karaoz U."/>
            <person name="Brodie E.L."/>
            <person name="Williams K.H."/>
            <person name="Hubbard S.S."/>
            <person name="Banfield J.F."/>
        </authorList>
    </citation>
    <scope>NUCLEOTIDE SEQUENCE [LARGE SCALE GENOMIC DNA]</scope>
</reference>
<dbReference type="Proteomes" id="UP000178724">
    <property type="component" value="Unassembled WGS sequence"/>
</dbReference>
<evidence type="ECO:0000313" key="3">
    <source>
        <dbReference type="Proteomes" id="UP000178724"/>
    </source>
</evidence>
<keyword evidence="1" id="KW-0732">Signal</keyword>
<feature type="chain" id="PRO_5009513448" description="Outer membrane protein beta-barrel domain-containing protein" evidence="1">
    <location>
        <begin position="21"/>
        <end position="143"/>
    </location>
</feature>
<name>A0A1F4PZW8_UNCSA</name>
<comment type="caution">
    <text evidence="2">The sequence shown here is derived from an EMBL/GenBank/DDBJ whole genome shotgun (WGS) entry which is preliminary data.</text>
</comment>
<sequence length="143" mass="14269">MKKIALMLIAVVLVSSGAFAAGNLAVGTTLGFASLKYQFSPDVTGSLGLNNFSGAATGTGILVKVDYNLAKAGNVQPNIGLYYTTNGAAAATTILGITWGVTAMVESNLSLGADIILVNQSTLAGANTTGLLPGIALAAAYTL</sequence>
<accession>A0A1F4PZW8</accession>
<evidence type="ECO:0008006" key="4">
    <source>
        <dbReference type="Google" id="ProtNLM"/>
    </source>
</evidence>
<proteinExistence type="predicted"/>
<gene>
    <name evidence="2" type="ORF">A2625_02360</name>
</gene>
<organism evidence="2 3">
    <name type="scientific">candidate division WOR-1 bacterium RIFCSPHIGHO2_01_FULL_53_15</name>
    <dbReference type="NCBI Taxonomy" id="1802564"/>
    <lineage>
        <taxon>Bacteria</taxon>
        <taxon>Bacillati</taxon>
        <taxon>Saganbacteria</taxon>
    </lineage>
</organism>
<evidence type="ECO:0000313" key="2">
    <source>
        <dbReference type="EMBL" id="OGB89146.1"/>
    </source>
</evidence>
<dbReference type="EMBL" id="METM01000029">
    <property type="protein sequence ID" value="OGB89146.1"/>
    <property type="molecule type" value="Genomic_DNA"/>
</dbReference>
<dbReference type="AlphaFoldDB" id="A0A1F4PZW8"/>
<protein>
    <recommendedName>
        <fullName evidence="4">Outer membrane protein beta-barrel domain-containing protein</fullName>
    </recommendedName>
</protein>
<feature type="signal peptide" evidence="1">
    <location>
        <begin position="1"/>
        <end position="20"/>
    </location>
</feature>